<dbReference type="EMBL" id="BSOB01000005">
    <property type="protein sequence ID" value="GLQ91624.1"/>
    <property type="molecule type" value="Genomic_DNA"/>
</dbReference>
<proteinExistence type="inferred from homology"/>
<name>A0ABQ5XMI4_9GAMM</name>
<dbReference type="RefSeq" id="WP_284319388.1">
    <property type="nucleotide sequence ID" value="NZ_BSOB01000005.1"/>
</dbReference>
<evidence type="ECO:0000256" key="4">
    <source>
        <dbReference type="ARBA" id="ARBA00022842"/>
    </source>
</evidence>
<dbReference type="InterPro" id="IPR000760">
    <property type="entry name" value="Inositol_monophosphatase-like"/>
</dbReference>
<keyword evidence="4" id="KW-0460">Magnesium</keyword>
<dbReference type="Pfam" id="PF00459">
    <property type="entry name" value="Inositol_P"/>
    <property type="match status" value="1"/>
</dbReference>
<dbReference type="SUPFAM" id="SSF56655">
    <property type="entry name" value="Carbohydrate phosphatase"/>
    <property type="match status" value="1"/>
</dbReference>
<dbReference type="InterPro" id="IPR020583">
    <property type="entry name" value="Inositol_monoP_metal-BS"/>
</dbReference>
<sequence>MTSLHARLMMATHIAERGGHIARGYFAAREQLATTCKGQMDFASEADTAVERMLRDELATLIPGEAIVGEELGGELDARAWVLDPIDGTSNFLRGSPLWGVAVAYVVDGEPVIGAIRYPVLGVTVAAATGLGLFVDGKPAPRAIPFPDVRIAAIGSNARWNVTQTSALEAHLRQHQWFATGYRCASVGLGFAALGYVDGYFEDHTHVWDIAAGMVLCREAGLIVESAASVGAGTLRVAAGTPALMQVAMPFWSTLRANYPGRREDGGEASISP</sequence>
<evidence type="ECO:0000313" key="5">
    <source>
        <dbReference type="EMBL" id="GLQ91624.1"/>
    </source>
</evidence>
<comment type="similarity">
    <text evidence="1">Belongs to the inositol monophosphatase superfamily.</text>
</comment>
<keyword evidence="2" id="KW-0479">Metal-binding</keyword>
<accession>A0ABQ5XMI4</accession>
<dbReference type="PROSITE" id="PS00629">
    <property type="entry name" value="IMP_1"/>
    <property type="match status" value="1"/>
</dbReference>
<evidence type="ECO:0000256" key="1">
    <source>
        <dbReference type="ARBA" id="ARBA00009759"/>
    </source>
</evidence>
<dbReference type="PANTHER" id="PTHR20854:SF4">
    <property type="entry name" value="INOSITOL-1-MONOPHOSPHATASE-RELATED"/>
    <property type="match status" value="1"/>
</dbReference>
<evidence type="ECO:0000256" key="2">
    <source>
        <dbReference type="ARBA" id="ARBA00022723"/>
    </source>
</evidence>
<dbReference type="Gene3D" id="3.40.190.80">
    <property type="match status" value="1"/>
</dbReference>
<dbReference type="Proteomes" id="UP001156670">
    <property type="component" value="Unassembled WGS sequence"/>
</dbReference>
<comment type="caution">
    <text evidence="5">The sequence shown here is derived from an EMBL/GenBank/DDBJ whole genome shotgun (WGS) entry which is preliminary data.</text>
</comment>
<gene>
    <name evidence="5" type="ORF">GCM10007901_05740</name>
</gene>
<keyword evidence="3" id="KW-0378">Hydrolase</keyword>
<protein>
    <submittedName>
        <fullName evidence="5">Inositol monophosphatase</fullName>
    </submittedName>
</protein>
<dbReference type="Gene3D" id="3.30.540.10">
    <property type="entry name" value="Fructose-1,6-Bisphosphatase, subunit A, domain 1"/>
    <property type="match status" value="1"/>
</dbReference>
<evidence type="ECO:0000313" key="6">
    <source>
        <dbReference type="Proteomes" id="UP001156670"/>
    </source>
</evidence>
<reference evidence="6" key="1">
    <citation type="journal article" date="2019" name="Int. J. Syst. Evol. Microbiol.">
        <title>The Global Catalogue of Microorganisms (GCM) 10K type strain sequencing project: providing services to taxonomists for standard genome sequencing and annotation.</title>
        <authorList>
            <consortium name="The Broad Institute Genomics Platform"/>
            <consortium name="The Broad Institute Genome Sequencing Center for Infectious Disease"/>
            <person name="Wu L."/>
            <person name="Ma J."/>
        </authorList>
    </citation>
    <scope>NUCLEOTIDE SEQUENCE [LARGE SCALE GENOMIC DNA]</scope>
    <source>
        <strain evidence="6">NBRC 111980</strain>
    </source>
</reference>
<dbReference type="PRINTS" id="PR00377">
    <property type="entry name" value="IMPHPHTASES"/>
</dbReference>
<evidence type="ECO:0000256" key="3">
    <source>
        <dbReference type="ARBA" id="ARBA00022801"/>
    </source>
</evidence>
<keyword evidence="6" id="KW-1185">Reference proteome</keyword>
<organism evidence="5 6">
    <name type="scientific">Dyella acidisoli</name>
    <dbReference type="NCBI Taxonomy" id="1867834"/>
    <lineage>
        <taxon>Bacteria</taxon>
        <taxon>Pseudomonadati</taxon>
        <taxon>Pseudomonadota</taxon>
        <taxon>Gammaproteobacteria</taxon>
        <taxon>Lysobacterales</taxon>
        <taxon>Rhodanobacteraceae</taxon>
        <taxon>Dyella</taxon>
    </lineage>
</organism>
<dbReference type="PANTHER" id="PTHR20854">
    <property type="entry name" value="INOSITOL MONOPHOSPHATASE"/>
    <property type="match status" value="1"/>
</dbReference>